<dbReference type="AlphaFoldDB" id="A0A814J995"/>
<dbReference type="EMBL" id="CAJOBC010003906">
    <property type="protein sequence ID" value="CAF3805769.1"/>
    <property type="molecule type" value="Genomic_DNA"/>
</dbReference>
<gene>
    <name evidence="2" type="ORF">GPM918_LOCUS15485</name>
    <name evidence="3" type="ORF">OVA965_LOCUS39779</name>
    <name evidence="4" type="ORF">SRO942_LOCUS15485</name>
    <name evidence="5" type="ORF">TMI583_LOCUS41131</name>
</gene>
<dbReference type="Proteomes" id="UP000663829">
    <property type="component" value="Unassembled WGS sequence"/>
</dbReference>
<dbReference type="Proteomes" id="UP000681722">
    <property type="component" value="Unassembled WGS sequence"/>
</dbReference>
<feature type="compositionally biased region" description="Polar residues" evidence="1">
    <location>
        <begin position="11"/>
        <end position="41"/>
    </location>
</feature>
<dbReference type="Proteomes" id="UP000682733">
    <property type="component" value="Unassembled WGS sequence"/>
</dbReference>
<organism evidence="2 6">
    <name type="scientific">Didymodactylos carnosus</name>
    <dbReference type="NCBI Taxonomy" id="1234261"/>
    <lineage>
        <taxon>Eukaryota</taxon>
        <taxon>Metazoa</taxon>
        <taxon>Spiralia</taxon>
        <taxon>Gnathifera</taxon>
        <taxon>Rotifera</taxon>
        <taxon>Eurotatoria</taxon>
        <taxon>Bdelloidea</taxon>
        <taxon>Philodinida</taxon>
        <taxon>Philodinidae</taxon>
        <taxon>Didymodactylos</taxon>
    </lineage>
</organism>
<name>A0A814J995_9BILA</name>
<feature type="compositionally biased region" description="Basic and acidic residues" evidence="1">
    <location>
        <begin position="1"/>
        <end position="10"/>
    </location>
</feature>
<feature type="compositionally biased region" description="Low complexity" evidence="1">
    <location>
        <begin position="75"/>
        <end position="93"/>
    </location>
</feature>
<evidence type="ECO:0000313" key="4">
    <source>
        <dbReference type="EMBL" id="CAF3805769.1"/>
    </source>
</evidence>
<keyword evidence="6" id="KW-1185">Reference proteome</keyword>
<dbReference type="Proteomes" id="UP000677228">
    <property type="component" value="Unassembled WGS sequence"/>
</dbReference>
<comment type="caution">
    <text evidence="2">The sequence shown here is derived from an EMBL/GenBank/DDBJ whole genome shotgun (WGS) entry which is preliminary data.</text>
</comment>
<dbReference type="EMBL" id="CAJNOK010041845">
    <property type="protein sequence ID" value="CAF1560561.1"/>
    <property type="molecule type" value="Genomic_DNA"/>
</dbReference>
<evidence type="ECO:0000313" key="5">
    <source>
        <dbReference type="EMBL" id="CAF4352148.1"/>
    </source>
</evidence>
<dbReference type="EMBL" id="CAJNOQ010003906">
    <property type="protein sequence ID" value="CAF1035114.1"/>
    <property type="molecule type" value="Genomic_DNA"/>
</dbReference>
<sequence length="149" mass="16881">MSPEDGRRPTQNETQNITKTTEQQQRKSIVHGQSSSSTSTLERPAPEISDPKPISEIEIVTSKPPMYRLDRTLMDNYDNNNSSSESETGSGSDEMTDISPMQTPHYRNKPQINNNNNNGTFELNSMMNVLLESRNENGTNEKKYQLKTK</sequence>
<feature type="compositionally biased region" description="Basic and acidic residues" evidence="1">
    <location>
        <begin position="133"/>
        <end position="149"/>
    </location>
</feature>
<feature type="region of interest" description="Disordered" evidence="1">
    <location>
        <begin position="1"/>
        <end position="149"/>
    </location>
</feature>
<evidence type="ECO:0000313" key="3">
    <source>
        <dbReference type="EMBL" id="CAF1560561.1"/>
    </source>
</evidence>
<evidence type="ECO:0000313" key="6">
    <source>
        <dbReference type="Proteomes" id="UP000663829"/>
    </source>
</evidence>
<dbReference type="EMBL" id="CAJOBA010064438">
    <property type="protein sequence ID" value="CAF4352148.1"/>
    <property type="molecule type" value="Genomic_DNA"/>
</dbReference>
<proteinExistence type="predicted"/>
<evidence type="ECO:0000256" key="1">
    <source>
        <dbReference type="SAM" id="MobiDB-lite"/>
    </source>
</evidence>
<reference evidence="2" key="1">
    <citation type="submission" date="2021-02" db="EMBL/GenBank/DDBJ databases">
        <authorList>
            <person name="Nowell W R."/>
        </authorList>
    </citation>
    <scope>NUCLEOTIDE SEQUENCE</scope>
</reference>
<accession>A0A814J995</accession>
<evidence type="ECO:0000313" key="2">
    <source>
        <dbReference type="EMBL" id="CAF1035114.1"/>
    </source>
</evidence>
<protein>
    <submittedName>
        <fullName evidence="2">Uncharacterized protein</fullName>
    </submittedName>
</protein>